<dbReference type="Proteomes" id="UP000816034">
    <property type="component" value="Unassembled WGS sequence"/>
</dbReference>
<name>A0AA88H242_NAELO</name>
<evidence type="ECO:0000313" key="5">
    <source>
        <dbReference type="Proteomes" id="UP000816034"/>
    </source>
</evidence>
<keyword evidence="2" id="KW-0812">Transmembrane</keyword>
<feature type="transmembrane region" description="Helical" evidence="2">
    <location>
        <begin position="212"/>
        <end position="235"/>
    </location>
</feature>
<comment type="caution">
    <text evidence="4">The sequence shown here is derived from an EMBL/GenBank/DDBJ whole genome shotgun (WGS) entry which is preliminary data.</text>
</comment>
<dbReference type="PROSITE" id="PS50132">
    <property type="entry name" value="RGS"/>
    <property type="match status" value="1"/>
</dbReference>
<feature type="domain" description="RGS" evidence="3">
    <location>
        <begin position="252"/>
        <end position="346"/>
    </location>
</feature>
<dbReference type="RefSeq" id="XP_044553811.1">
    <property type="nucleotide sequence ID" value="XM_044689275.1"/>
</dbReference>
<feature type="transmembrane region" description="Helical" evidence="2">
    <location>
        <begin position="77"/>
        <end position="105"/>
    </location>
</feature>
<protein>
    <recommendedName>
        <fullName evidence="3">RGS domain-containing protein</fullName>
    </recommendedName>
</protein>
<dbReference type="Pfam" id="PF00615">
    <property type="entry name" value="RGS"/>
    <property type="match status" value="1"/>
</dbReference>
<dbReference type="InterPro" id="IPR036305">
    <property type="entry name" value="RGS_sf"/>
</dbReference>
<reference evidence="4 5" key="1">
    <citation type="journal article" date="2018" name="BMC Genomics">
        <title>The genome of Naegleria lovaniensis, the basis for a comparative approach to unravel pathogenicity factors of the human pathogenic amoeba N. fowleri.</title>
        <authorList>
            <person name="Liechti N."/>
            <person name="Schurch N."/>
            <person name="Bruggmann R."/>
            <person name="Wittwer M."/>
        </authorList>
    </citation>
    <scope>NUCLEOTIDE SEQUENCE [LARGE SCALE GENOMIC DNA]</scope>
    <source>
        <strain evidence="4 5">ATCC 30569</strain>
    </source>
</reference>
<sequence length="389" mass="44939">MMELIKKTNVATNAQLETLSKKDVIDEEEHEVRKNVDNSTVEHPISIDQKTDPSNMDTKSIQTSDDMRSRFEKTMKIFSFVASYKLILPVYITAAVFNFLLFVILGGYEFSEMEKNNPPIFARDQGGLFTFHTGCRSSWSVIYVLVSNVAIFLFLEILALILVAFVDRDTWFIKREVFIMVIIQIATAATFFICFAVPIMSTLVDYIVPYGLVWIVENCLETFINVTLPVLYAFIWDHRKTKIRQDLINHTALTYFLSKRKTFNTFLDFCRRSFCVENILCYEMICLYKKSSTIKNRKKLAVNICETFLKPGAVLQLNWSNVSAIYQEISCTVESGVILEQSLFDEVLFVCLTNMTDAFERMKAQNAQVKSHITEWMNSHDRSQQVLQV</sequence>
<evidence type="ECO:0000259" key="3">
    <source>
        <dbReference type="PROSITE" id="PS50132"/>
    </source>
</evidence>
<feature type="compositionally biased region" description="Polar residues" evidence="1">
    <location>
        <begin position="52"/>
        <end position="63"/>
    </location>
</feature>
<accession>A0AA88H242</accession>
<keyword evidence="2" id="KW-1133">Transmembrane helix</keyword>
<feature type="region of interest" description="Disordered" evidence="1">
    <location>
        <begin position="33"/>
        <end position="63"/>
    </location>
</feature>
<keyword evidence="5" id="KW-1185">Reference proteome</keyword>
<gene>
    <name evidence="4" type="ORF">C9374_013402</name>
</gene>
<feature type="transmembrane region" description="Helical" evidence="2">
    <location>
        <begin position="141"/>
        <end position="165"/>
    </location>
</feature>
<evidence type="ECO:0000256" key="2">
    <source>
        <dbReference type="SAM" id="Phobius"/>
    </source>
</evidence>
<keyword evidence="2" id="KW-0472">Membrane</keyword>
<proteinExistence type="predicted"/>
<evidence type="ECO:0000256" key="1">
    <source>
        <dbReference type="SAM" id="MobiDB-lite"/>
    </source>
</evidence>
<dbReference type="GeneID" id="68105855"/>
<dbReference type="InterPro" id="IPR044926">
    <property type="entry name" value="RGS_subdomain_2"/>
</dbReference>
<feature type="transmembrane region" description="Helical" evidence="2">
    <location>
        <begin position="177"/>
        <end position="200"/>
    </location>
</feature>
<organism evidence="4 5">
    <name type="scientific">Naegleria lovaniensis</name>
    <name type="common">Amoeba</name>
    <dbReference type="NCBI Taxonomy" id="51637"/>
    <lineage>
        <taxon>Eukaryota</taxon>
        <taxon>Discoba</taxon>
        <taxon>Heterolobosea</taxon>
        <taxon>Tetramitia</taxon>
        <taxon>Eutetramitia</taxon>
        <taxon>Vahlkampfiidae</taxon>
        <taxon>Naegleria</taxon>
    </lineage>
</organism>
<dbReference type="SUPFAM" id="SSF48097">
    <property type="entry name" value="Regulator of G-protein signaling, RGS"/>
    <property type="match status" value="1"/>
</dbReference>
<dbReference type="Gene3D" id="1.10.167.10">
    <property type="entry name" value="Regulator of G-protein Signalling 4, domain 2"/>
    <property type="match status" value="1"/>
</dbReference>
<dbReference type="AlphaFoldDB" id="A0AA88H242"/>
<evidence type="ECO:0000313" key="4">
    <source>
        <dbReference type="EMBL" id="KAG2391917.1"/>
    </source>
</evidence>
<dbReference type="EMBL" id="PYSW02000006">
    <property type="protein sequence ID" value="KAG2391917.1"/>
    <property type="molecule type" value="Genomic_DNA"/>
</dbReference>
<dbReference type="InterPro" id="IPR016137">
    <property type="entry name" value="RGS"/>
</dbReference>